<evidence type="ECO:0000256" key="3">
    <source>
        <dbReference type="ARBA" id="ARBA00022723"/>
    </source>
</evidence>
<dbReference type="PANTHER" id="PTHR11961">
    <property type="entry name" value="CYTOCHROME C"/>
    <property type="match status" value="1"/>
</dbReference>
<dbReference type="Gene3D" id="1.10.760.10">
    <property type="entry name" value="Cytochrome c-like domain"/>
    <property type="match status" value="1"/>
</dbReference>
<dbReference type="SUPFAM" id="SSF46626">
    <property type="entry name" value="Cytochrome c"/>
    <property type="match status" value="1"/>
</dbReference>
<dbReference type="Proteomes" id="UP001265315">
    <property type="component" value="Unassembled WGS sequence"/>
</dbReference>
<dbReference type="InterPro" id="IPR009056">
    <property type="entry name" value="Cyt_c-like_dom"/>
</dbReference>
<evidence type="ECO:0000256" key="2">
    <source>
        <dbReference type="ARBA" id="ARBA00022617"/>
    </source>
</evidence>
<evidence type="ECO:0000313" key="10">
    <source>
        <dbReference type="Proteomes" id="UP001265315"/>
    </source>
</evidence>
<dbReference type="GO" id="GO:0009055">
    <property type="term" value="F:electron transfer activity"/>
    <property type="evidence" value="ECO:0007669"/>
    <property type="project" value="InterPro"/>
</dbReference>
<keyword evidence="5 6" id="KW-0408">Iron</keyword>
<keyword evidence="2 6" id="KW-0349">Heme</keyword>
<evidence type="ECO:0000256" key="5">
    <source>
        <dbReference type="ARBA" id="ARBA00023004"/>
    </source>
</evidence>
<dbReference type="Pfam" id="PF00034">
    <property type="entry name" value="Cytochrom_C"/>
    <property type="match status" value="1"/>
</dbReference>
<keyword evidence="4" id="KW-0249">Electron transport</keyword>
<dbReference type="AlphaFoldDB" id="A0AAW8M1H1"/>
<feature type="chain" id="PRO_5043420757" evidence="7">
    <location>
        <begin position="25"/>
        <end position="125"/>
    </location>
</feature>
<dbReference type="GO" id="GO:0046872">
    <property type="term" value="F:metal ion binding"/>
    <property type="evidence" value="ECO:0007669"/>
    <property type="project" value="UniProtKB-KW"/>
</dbReference>
<evidence type="ECO:0000259" key="8">
    <source>
        <dbReference type="PROSITE" id="PS51007"/>
    </source>
</evidence>
<name>A0AAW8M1H1_AGRTU</name>
<comment type="caution">
    <text evidence="9">The sequence shown here is derived from an EMBL/GenBank/DDBJ whole genome shotgun (WGS) entry which is preliminary data.</text>
</comment>
<gene>
    <name evidence="9" type="ORF">J2W61_005118</name>
</gene>
<dbReference type="EMBL" id="JAVDSW010000008">
    <property type="protein sequence ID" value="MDR6705243.1"/>
    <property type="molecule type" value="Genomic_DNA"/>
</dbReference>
<sequence length="125" mass="13322">MRKYLCLLTLGWVAIALPDSTARADGDPEKGLKLFARCSACHTASEQNRVGPGLLGVVGRTAGTAEGYSYSAAMKSSGVTWDERALDAFLKSPSGVVKGTRMTISIPKDQDRADVIAYLKTLTVQ</sequence>
<reference evidence="9" key="1">
    <citation type="submission" date="2023-07" db="EMBL/GenBank/DDBJ databases">
        <title>Sorghum-associated microbial communities from plants grown in Nebraska, USA.</title>
        <authorList>
            <person name="Schachtman D."/>
        </authorList>
    </citation>
    <scope>NUCLEOTIDE SEQUENCE</scope>
    <source>
        <strain evidence="9">1457</strain>
    </source>
</reference>
<keyword evidence="1" id="KW-0813">Transport</keyword>
<feature type="domain" description="Cytochrome c" evidence="8">
    <location>
        <begin position="26"/>
        <end position="123"/>
    </location>
</feature>
<dbReference type="InterPro" id="IPR002327">
    <property type="entry name" value="Cyt_c_1A/1B"/>
</dbReference>
<protein>
    <submittedName>
        <fullName evidence="9">Cytochrome c</fullName>
    </submittedName>
</protein>
<dbReference type="PRINTS" id="PR00604">
    <property type="entry name" value="CYTCHRMECIAB"/>
</dbReference>
<feature type="signal peptide" evidence="7">
    <location>
        <begin position="1"/>
        <end position="24"/>
    </location>
</feature>
<evidence type="ECO:0000313" key="9">
    <source>
        <dbReference type="EMBL" id="MDR6705243.1"/>
    </source>
</evidence>
<proteinExistence type="predicted"/>
<keyword evidence="3 6" id="KW-0479">Metal-binding</keyword>
<dbReference type="GeneID" id="61458361"/>
<dbReference type="InterPro" id="IPR036909">
    <property type="entry name" value="Cyt_c-like_dom_sf"/>
</dbReference>
<dbReference type="RefSeq" id="WP_045534741.1">
    <property type="nucleotide sequence ID" value="NZ_JAGIPD010000006.1"/>
</dbReference>
<organism evidence="9 10">
    <name type="scientific">Agrobacterium tumefaciens</name>
    <dbReference type="NCBI Taxonomy" id="358"/>
    <lineage>
        <taxon>Bacteria</taxon>
        <taxon>Pseudomonadati</taxon>
        <taxon>Pseudomonadota</taxon>
        <taxon>Alphaproteobacteria</taxon>
        <taxon>Hyphomicrobiales</taxon>
        <taxon>Rhizobiaceae</taxon>
        <taxon>Rhizobium/Agrobacterium group</taxon>
        <taxon>Agrobacterium</taxon>
        <taxon>Agrobacterium tumefaciens complex</taxon>
    </lineage>
</organism>
<keyword evidence="7" id="KW-0732">Signal</keyword>
<evidence type="ECO:0000256" key="4">
    <source>
        <dbReference type="ARBA" id="ARBA00022982"/>
    </source>
</evidence>
<evidence type="ECO:0000256" key="6">
    <source>
        <dbReference type="PROSITE-ProRule" id="PRU00433"/>
    </source>
</evidence>
<evidence type="ECO:0000256" key="7">
    <source>
        <dbReference type="SAM" id="SignalP"/>
    </source>
</evidence>
<evidence type="ECO:0000256" key="1">
    <source>
        <dbReference type="ARBA" id="ARBA00022448"/>
    </source>
</evidence>
<accession>A0AAW8M1H1</accession>
<dbReference type="GO" id="GO:0020037">
    <property type="term" value="F:heme binding"/>
    <property type="evidence" value="ECO:0007669"/>
    <property type="project" value="InterPro"/>
</dbReference>
<dbReference type="PROSITE" id="PS51007">
    <property type="entry name" value="CYTC"/>
    <property type="match status" value="1"/>
</dbReference>